<dbReference type="EMBL" id="CP066744">
    <property type="protein sequence ID" value="QQK06958.1"/>
    <property type="molecule type" value="Genomic_DNA"/>
</dbReference>
<dbReference type="Proteomes" id="UP000595814">
    <property type="component" value="Chromosome"/>
</dbReference>
<gene>
    <name evidence="1" type="ORF">JFY71_06310</name>
</gene>
<keyword evidence="2" id="KW-1185">Reference proteome</keyword>
<evidence type="ECO:0000313" key="2">
    <source>
        <dbReference type="Proteomes" id="UP000595814"/>
    </source>
</evidence>
<sequence length="119" mass="13633">MFEIIKELCKVKGISISELERQLGYSQNVLYRLKTQVPGSDKVVDLANFFNVSTDYLLGRTEIKNILTTKDKNDIALLIKQILTMLNKDDNLLYNGKPITEQEKTNMQIALEIVLKIND</sequence>
<reference evidence="1 2" key="1">
    <citation type="journal article" date="2022" name="Int. J. Syst. Evol. Microbiol.">
        <title>Miniphocaeibacter halophilus sp. nov., an ammonium-tolerant acetate-producing bacterium isolated from a biogas system.</title>
        <authorList>
            <person name="Schnurer A."/>
            <person name="Singh A."/>
            <person name="Bi S."/>
            <person name="Qiao W."/>
            <person name="Westerholm M."/>
        </authorList>
    </citation>
    <scope>NUCLEOTIDE SEQUENCE [LARGE SCALE GENOMIC DNA]</scope>
    <source>
        <strain evidence="1 2">AMB_01</strain>
    </source>
</reference>
<protein>
    <submittedName>
        <fullName evidence="1">Helix-turn-helix transcriptional regulator</fullName>
    </submittedName>
</protein>
<proteinExistence type="predicted"/>
<organism evidence="1 2">
    <name type="scientific">Miniphocaeibacter halophilus</name>
    <dbReference type="NCBI Taxonomy" id="2931922"/>
    <lineage>
        <taxon>Bacteria</taxon>
        <taxon>Bacillati</taxon>
        <taxon>Bacillota</taxon>
        <taxon>Tissierellia</taxon>
        <taxon>Tissierellales</taxon>
        <taxon>Peptoniphilaceae</taxon>
        <taxon>Miniphocaeibacter</taxon>
    </lineage>
</organism>
<evidence type="ECO:0000313" key="1">
    <source>
        <dbReference type="EMBL" id="QQK06958.1"/>
    </source>
</evidence>
<name>A0AC61MP96_9FIRM</name>
<accession>A0AC61MP96</accession>